<keyword evidence="3" id="KW-1185">Reference proteome</keyword>
<dbReference type="EMBL" id="ML992501">
    <property type="protein sequence ID" value="KAF2227756.1"/>
    <property type="molecule type" value="Genomic_DNA"/>
</dbReference>
<sequence length="181" mass="19460">MHEDAAFDAFDHALGLCSPFAGPWSWRTASEVDGASRSSRSSRSWPHGPSRRQMDLRDYASAVDPDVLGIPSESSHDLTPLKDASIVQEQAAQAYDLVSDTASVFDDCQVAFPRIPWLTSPLSRPFGNVIVESRSPSNLSGTCGALVPQPSPKQMVLPTASPAAWHAQSCHPTKARSVCVT</sequence>
<accession>A0A6A6GPT6</accession>
<evidence type="ECO:0000313" key="2">
    <source>
        <dbReference type="EMBL" id="KAF2227756.1"/>
    </source>
</evidence>
<evidence type="ECO:0000313" key="3">
    <source>
        <dbReference type="Proteomes" id="UP000799538"/>
    </source>
</evidence>
<gene>
    <name evidence="2" type="ORF">BDZ85DRAFT_246247</name>
</gene>
<dbReference type="Proteomes" id="UP000799538">
    <property type="component" value="Unassembled WGS sequence"/>
</dbReference>
<organism evidence="2 3">
    <name type="scientific">Elsinoe ampelina</name>
    <dbReference type="NCBI Taxonomy" id="302913"/>
    <lineage>
        <taxon>Eukaryota</taxon>
        <taxon>Fungi</taxon>
        <taxon>Dikarya</taxon>
        <taxon>Ascomycota</taxon>
        <taxon>Pezizomycotina</taxon>
        <taxon>Dothideomycetes</taxon>
        <taxon>Dothideomycetidae</taxon>
        <taxon>Myriangiales</taxon>
        <taxon>Elsinoaceae</taxon>
        <taxon>Elsinoe</taxon>
    </lineage>
</organism>
<proteinExistence type="predicted"/>
<name>A0A6A6GPT6_9PEZI</name>
<evidence type="ECO:0000256" key="1">
    <source>
        <dbReference type="SAM" id="MobiDB-lite"/>
    </source>
</evidence>
<protein>
    <submittedName>
        <fullName evidence="2">Uncharacterized protein</fullName>
    </submittedName>
</protein>
<dbReference type="AlphaFoldDB" id="A0A6A6GPT6"/>
<reference evidence="3" key="1">
    <citation type="journal article" date="2020" name="Stud. Mycol.">
        <title>101 Dothideomycetes genomes: A test case for predicting lifestyles and emergence of pathogens.</title>
        <authorList>
            <person name="Haridas S."/>
            <person name="Albert R."/>
            <person name="Binder M."/>
            <person name="Bloem J."/>
            <person name="LaButti K."/>
            <person name="Salamov A."/>
            <person name="Andreopoulos B."/>
            <person name="Baker S."/>
            <person name="Barry K."/>
            <person name="Bills G."/>
            <person name="Bluhm B."/>
            <person name="Cannon C."/>
            <person name="Castanera R."/>
            <person name="Culley D."/>
            <person name="Daum C."/>
            <person name="Ezra D."/>
            <person name="Gonzalez J."/>
            <person name="Henrissat B."/>
            <person name="Kuo A."/>
            <person name="Liang C."/>
            <person name="Lipzen A."/>
            <person name="Lutzoni F."/>
            <person name="Magnuson J."/>
            <person name="Mondo S."/>
            <person name="Nolan M."/>
            <person name="Ohm R."/>
            <person name="Pangilinan J."/>
            <person name="Park H.-J."/>
            <person name="Ramirez L."/>
            <person name="Alfaro M."/>
            <person name="Sun H."/>
            <person name="Tritt A."/>
            <person name="Yoshinaga Y."/>
            <person name="Zwiers L.-H."/>
            <person name="Turgeon B."/>
            <person name="Goodwin S."/>
            <person name="Spatafora J."/>
            <person name="Crous P."/>
            <person name="Grigoriev I."/>
        </authorList>
    </citation>
    <scope>NUCLEOTIDE SEQUENCE [LARGE SCALE GENOMIC DNA]</scope>
    <source>
        <strain evidence="3">CECT 20119</strain>
    </source>
</reference>
<feature type="region of interest" description="Disordered" evidence="1">
    <location>
        <begin position="31"/>
        <end position="54"/>
    </location>
</feature>